<evidence type="ECO:0000256" key="8">
    <source>
        <dbReference type="ARBA" id="ARBA00023175"/>
    </source>
</evidence>
<comment type="subcellular location">
    <subcellularLocation>
        <location evidence="1">Cytoplasm</location>
        <location evidence="1">Cytoskeleton</location>
    </subcellularLocation>
</comment>
<evidence type="ECO:0000256" key="4">
    <source>
        <dbReference type="ARBA" id="ARBA00022701"/>
    </source>
</evidence>
<organism evidence="10 11">
    <name type="scientific">Methylomonas rivi</name>
    <dbReference type="NCBI Taxonomy" id="2952226"/>
    <lineage>
        <taxon>Bacteria</taxon>
        <taxon>Pseudomonadati</taxon>
        <taxon>Pseudomonadota</taxon>
        <taxon>Gammaproteobacteria</taxon>
        <taxon>Methylococcales</taxon>
        <taxon>Methylococcaceae</taxon>
        <taxon>Methylomonas</taxon>
    </lineage>
</organism>
<reference evidence="10 11" key="1">
    <citation type="submission" date="2022-07" db="EMBL/GenBank/DDBJ databases">
        <title>Methylomonas rivi sp. nov., Methylomonas rosea sp. nov., Methylomonas aureus sp. nov. and Methylomonas subterranea sp. nov., four novel methanotrophs isolated from a freshwater creek and the deep terrestrial subsurface.</title>
        <authorList>
            <person name="Abin C."/>
            <person name="Sankaranarayanan K."/>
            <person name="Garner C."/>
            <person name="Sindelar R."/>
            <person name="Kotary K."/>
            <person name="Garner R."/>
            <person name="Barclay S."/>
            <person name="Lawson P."/>
            <person name="Krumholz L."/>
        </authorList>
    </citation>
    <scope>NUCLEOTIDE SEQUENCE [LARGE SCALE GENOMIC DNA]</scope>
    <source>
        <strain evidence="10 11">WSC-6</strain>
    </source>
</reference>
<gene>
    <name evidence="10" type="ORF">NP596_19610</name>
</gene>
<evidence type="ECO:0000256" key="1">
    <source>
        <dbReference type="ARBA" id="ARBA00004245"/>
    </source>
</evidence>
<keyword evidence="8" id="KW-0505">Motor protein</keyword>
<keyword evidence="7" id="KW-0175">Coiled coil</keyword>
<dbReference type="PANTHER" id="PTHR45783:SF3">
    <property type="entry name" value="KINESIN LIGHT CHAIN"/>
    <property type="match status" value="1"/>
</dbReference>
<dbReference type="RefSeq" id="WP_256617092.1">
    <property type="nucleotide sequence ID" value="NZ_JANIBK010000202.1"/>
</dbReference>
<keyword evidence="9" id="KW-0206">Cytoskeleton</keyword>
<evidence type="ECO:0000256" key="6">
    <source>
        <dbReference type="ARBA" id="ARBA00022803"/>
    </source>
</evidence>
<evidence type="ECO:0000256" key="3">
    <source>
        <dbReference type="ARBA" id="ARBA00022490"/>
    </source>
</evidence>
<protein>
    <submittedName>
        <fullName evidence="10">Tetratricopeptide repeat protein</fullName>
    </submittedName>
</protein>
<name>A0ABT1U9Y5_9GAMM</name>
<dbReference type="Gene3D" id="1.25.40.10">
    <property type="entry name" value="Tetratricopeptide repeat domain"/>
    <property type="match status" value="2"/>
</dbReference>
<dbReference type="InterPro" id="IPR027417">
    <property type="entry name" value="P-loop_NTPase"/>
</dbReference>
<dbReference type="SUPFAM" id="SSF52540">
    <property type="entry name" value="P-loop containing nucleoside triphosphate hydrolases"/>
    <property type="match status" value="1"/>
</dbReference>
<comment type="similarity">
    <text evidence="2">Belongs to the kinesin light chain family.</text>
</comment>
<dbReference type="EMBL" id="JANIBK010000202">
    <property type="protein sequence ID" value="MCQ8130673.1"/>
    <property type="molecule type" value="Genomic_DNA"/>
</dbReference>
<evidence type="ECO:0000256" key="7">
    <source>
        <dbReference type="ARBA" id="ARBA00023054"/>
    </source>
</evidence>
<evidence type="ECO:0000256" key="2">
    <source>
        <dbReference type="ARBA" id="ARBA00009622"/>
    </source>
</evidence>
<comment type="caution">
    <text evidence="10">The sequence shown here is derived from an EMBL/GenBank/DDBJ whole genome shotgun (WGS) entry which is preliminary data.</text>
</comment>
<evidence type="ECO:0000256" key="9">
    <source>
        <dbReference type="ARBA" id="ARBA00023212"/>
    </source>
</evidence>
<dbReference type="NCBIfam" id="NF047398">
    <property type="entry name" value="AAA_KGGVGR"/>
    <property type="match status" value="1"/>
</dbReference>
<dbReference type="SMART" id="SM00028">
    <property type="entry name" value="TPR"/>
    <property type="match status" value="7"/>
</dbReference>
<accession>A0ABT1U9Y5</accession>
<dbReference type="Proteomes" id="UP001524586">
    <property type="component" value="Unassembled WGS sequence"/>
</dbReference>
<sequence>MSLTAARGAIITFYSWKGGVGRTMALANVGVQMARLGRNVLMVDWDLEAPGLERYFDHPEIMELNVQPALDYSGLLGLLELACPSTPQAEYWQSRLCHISVPMAEPSFRTLSPPTPGQLHLLSSGFSDNSYSTRLAEFSWNRFFAEHSGANWLEALREQWALAYDFVLIDARTGLTDSGGICTVQMPDLLVLVFTANQQSLDDGLKIIDAAQRARRNFAFDRAPLTVVPLLSRWCGEDEVDMAESWLKLFDQTLQPLFASWLPQGFTPRQYLEKTRVPHVTRFSFGEPLPVLTHSLNDSNLPGLAYTTLARLLNSRLADAGSIIDPAYLSPKFNAGFQEQNDLKLLALVQDSTALHQEVARIAKVYGPESAQLADFLNEAGLTLRRLARNVDAEPLYRRSLGLAEKIYGSNHVEFATRLNNLAQLLKATNRLAEAEPLMRQALSIDEQSFGPEHPNIAIRLNNLAQLLKATNRLAEAEPLMRRALAIDEHSLGYEHPNVATRLNNLAALLQITDRLAEAEPLMRRALSIDEQSFGPEHPNVAIRLNNLAQLLQATNRLMEAEPLMRRALVIDEQSFGPAHPDVARDLNNLAQLLRVTNRFAEAEPLMRRAMEIDQQSFGPEHPNVAIGLSNLAQLLLVTNRQAEAESYFQKSLEILQKFKEHNGHDHPGLSKLQNNYQLLLDTRKSK</sequence>
<dbReference type="Pfam" id="PF13374">
    <property type="entry name" value="TPR_10"/>
    <property type="match status" value="1"/>
</dbReference>
<keyword evidence="5" id="KW-0677">Repeat</keyword>
<evidence type="ECO:0000256" key="5">
    <source>
        <dbReference type="ARBA" id="ARBA00022737"/>
    </source>
</evidence>
<dbReference type="PRINTS" id="PR00381">
    <property type="entry name" value="KINESINLIGHT"/>
</dbReference>
<keyword evidence="3" id="KW-0963">Cytoplasm</keyword>
<keyword evidence="11" id="KW-1185">Reference proteome</keyword>
<proteinExistence type="inferred from homology"/>
<dbReference type="PANTHER" id="PTHR45783">
    <property type="entry name" value="KINESIN LIGHT CHAIN"/>
    <property type="match status" value="1"/>
</dbReference>
<keyword evidence="4" id="KW-0493">Microtubule</keyword>
<dbReference type="Pfam" id="PF13424">
    <property type="entry name" value="TPR_12"/>
    <property type="match status" value="3"/>
</dbReference>
<evidence type="ECO:0000313" key="10">
    <source>
        <dbReference type="EMBL" id="MCQ8130673.1"/>
    </source>
</evidence>
<dbReference type="InterPro" id="IPR002151">
    <property type="entry name" value="Kinesin_light"/>
</dbReference>
<dbReference type="InterPro" id="IPR011990">
    <property type="entry name" value="TPR-like_helical_dom_sf"/>
</dbReference>
<dbReference type="Gene3D" id="3.40.50.300">
    <property type="entry name" value="P-loop containing nucleotide triphosphate hydrolases"/>
    <property type="match status" value="1"/>
</dbReference>
<evidence type="ECO:0000313" key="11">
    <source>
        <dbReference type="Proteomes" id="UP001524586"/>
    </source>
</evidence>
<dbReference type="InterPro" id="IPR019734">
    <property type="entry name" value="TPR_rpt"/>
</dbReference>
<dbReference type="SUPFAM" id="SSF48452">
    <property type="entry name" value="TPR-like"/>
    <property type="match status" value="3"/>
</dbReference>
<keyword evidence="6" id="KW-0802">TPR repeat</keyword>